<evidence type="ECO:0000313" key="3">
    <source>
        <dbReference type="Proteomes" id="UP000694397"/>
    </source>
</evidence>
<feature type="signal peptide" evidence="1">
    <location>
        <begin position="1"/>
        <end position="23"/>
    </location>
</feature>
<dbReference type="Ensembl" id="ENSSFOT00015060294.1">
    <property type="protein sequence ID" value="ENSSFOP00015042477.1"/>
    <property type="gene ID" value="ENSSFOG00015028766.1"/>
</dbReference>
<reference evidence="2" key="2">
    <citation type="submission" date="2025-08" db="UniProtKB">
        <authorList>
            <consortium name="Ensembl"/>
        </authorList>
    </citation>
    <scope>IDENTIFICATION</scope>
</reference>
<keyword evidence="1" id="KW-0732">Signal</keyword>
<organism evidence="2 3">
    <name type="scientific">Scleropages formosus</name>
    <name type="common">Asian bonytongue</name>
    <name type="synonym">Osteoglossum formosum</name>
    <dbReference type="NCBI Taxonomy" id="113540"/>
    <lineage>
        <taxon>Eukaryota</taxon>
        <taxon>Metazoa</taxon>
        <taxon>Chordata</taxon>
        <taxon>Craniata</taxon>
        <taxon>Vertebrata</taxon>
        <taxon>Euteleostomi</taxon>
        <taxon>Actinopterygii</taxon>
        <taxon>Neopterygii</taxon>
        <taxon>Teleostei</taxon>
        <taxon>Osteoglossocephala</taxon>
        <taxon>Osteoglossomorpha</taxon>
        <taxon>Osteoglossiformes</taxon>
        <taxon>Osteoglossidae</taxon>
        <taxon>Scleropages</taxon>
    </lineage>
</organism>
<protein>
    <submittedName>
        <fullName evidence="2">Uncharacterized protein</fullName>
    </submittedName>
</protein>
<evidence type="ECO:0000313" key="2">
    <source>
        <dbReference type="Ensembl" id="ENSSFOP00015042477.1"/>
    </source>
</evidence>
<keyword evidence="3" id="KW-1185">Reference proteome</keyword>
<reference evidence="2 3" key="1">
    <citation type="submission" date="2019-04" db="EMBL/GenBank/DDBJ databases">
        <authorList>
            <consortium name="Wellcome Sanger Institute Data Sharing"/>
        </authorList>
    </citation>
    <scope>NUCLEOTIDE SEQUENCE [LARGE SCALE GENOMIC DNA]</scope>
</reference>
<reference evidence="2" key="3">
    <citation type="submission" date="2025-09" db="UniProtKB">
        <authorList>
            <consortium name="Ensembl"/>
        </authorList>
    </citation>
    <scope>IDENTIFICATION</scope>
</reference>
<name>A0A8C9T5V8_SCLFO</name>
<proteinExistence type="predicted"/>
<sequence>LFTLLPPLWLLFIMITFNDKVCEQIISSDKRKTVGEKDERELTAELADLPALGIPLGATG</sequence>
<feature type="chain" id="PRO_5034270121" evidence="1">
    <location>
        <begin position="24"/>
        <end position="60"/>
    </location>
</feature>
<dbReference type="AlphaFoldDB" id="A0A8C9T5V8"/>
<evidence type="ECO:0000256" key="1">
    <source>
        <dbReference type="SAM" id="SignalP"/>
    </source>
</evidence>
<accession>A0A8C9T5V8</accession>
<dbReference type="Proteomes" id="UP000694397">
    <property type="component" value="Chromosome 22"/>
</dbReference>